<protein>
    <recommendedName>
        <fullName evidence="1">Peptidase M28 domain-containing protein</fullName>
    </recommendedName>
</protein>
<reference evidence="2 3" key="1">
    <citation type="submission" date="2014-04" db="EMBL/GenBank/DDBJ databases">
        <title>The Genome Sequence of Thermoanaerobaculum aquaticum MP-01, The First Cultivated Group 23 Acidobacterium.</title>
        <authorList>
            <person name="Stamps B.W."/>
            <person name="Losey N.A."/>
            <person name="Lawson P.A."/>
            <person name="Stevenson B.S."/>
        </authorList>
    </citation>
    <scope>NUCLEOTIDE SEQUENCE [LARGE SCALE GENOMIC DNA]</scope>
    <source>
        <strain evidence="2 3">MP-01</strain>
    </source>
</reference>
<dbReference type="InterPro" id="IPR007484">
    <property type="entry name" value="Peptidase_M28"/>
</dbReference>
<evidence type="ECO:0000259" key="1">
    <source>
        <dbReference type="Pfam" id="PF04389"/>
    </source>
</evidence>
<evidence type="ECO:0000313" key="2">
    <source>
        <dbReference type="EMBL" id="KDA53731.1"/>
    </source>
</evidence>
<feature type="domain" description="Peptidase M28" evidence="1">
    <location>
        <begin position="487"/>
        <end position="588"/>
    </location>
</feature>
<dbReference type="AlphaFoldDB" id="A0A062Y025"/>
<keyword evidence="3" id="KW-1185">Reference proteome</keyword>
<dbReference type="Gene3D" id="3.40.630.10">
    <property type="entry name" value="Zn peptidases"/>
    <property type="match status" value="1"/>
</dbReference>
<organism evidence="2 3">
    <name type="scientific">Thermoanaerobaculum aquaticum</name>
    <dbReference type="NCBI Taxonomy" id="1312852"/>
    <lineage>
        <taxon>Bacteria</taxon>
        <taxon>Pseudomonadati</taxon>
        <taxon>Acidobacteriota</taxon>
        <taxon>Thermoanaerobaculia</taxon>
        <taxon>Thermoanaerobaculales</taxon>
        <taxon>Thermoanaerobaculaceae</taxon>
        <taxon>Thermoanaerobaculum</taxon>
    </lineage>
</organism>
<gene>
    <name evidence="2" type="ORF">EG19_03180</name>
</gene>
<dbReference type="SUPFAM" id="SSF53187">
    <property type="entry name" value="Zn-dependent exopeptidases"/>
    <property type="match status" value="1"/>
</dbReference>
<dbReference type="STRING" id="1312852.EG19_03180"/>
<dbReference type="Pfam" id="PF04389">
    <property type="entry name" value="Peptidase_M28"/>
    <property type="match status" value="1"/>
</dbReference>
<proteinExistence type="predicted"/>
<accession>A0A062Y025</accession>
<comment type="caution">
    <text evidence="2">The sequence shown here is derived from an EMBL/GenBank/DDBJ whole genome shotgun (WGS) entry which is preliminary data.</text>
</comment>
<dbReference type="Proteomes" id="UP000027284">
    <property type="component" value="Unassembled WGS sequence"/>
</dbReference>
<evidence type="ECO:0000313" key="3">
    <source>
        <dbReference type="Proteomes" id="UP000027284"/>
    </source>
</evidence>
<name>A0A062Y025_9BACT</name>
<sequence>MEARFWVLRLPPQRHPVQEQVAARPVLETENVRVFVAEGQSLPAESRLPTGGLPALAGRVEQALARLQLWQRPRLQGKVVILLWESGWPAAAPFSPFDLMGKEGALAYGFQANPSPVIVASFPFSGPQSWRNLASLLESLFLVTTLPPSDPFPTDLTRSAARWFAYRMGAAPPRYLWGDDEPHRPGPSSWSPQSAQGWGPLFAEFLAQSLGPEAVPELVAKQEAPTGPLASLLAARKPEQRAEELFASFWAKLWLAPWLGPEVAPNPLASCPRPQLLAWMVASRPASGQATVGVGGGGLVIVEGDGAPTLPLSLQGDPSARWVGSVQKATPREVSPPEALSFDATGFARVEVPALGPEERLLIFLGVLPHPSGWADERFLPLQWGLAWSPRMAPSRVRERLSELGTKRLGEAGPPLRTRVMESLKVLSGLQAPKPGVPPLASRYAWHPQAAGVVTALAGEAEKRGLRVERQSFLRSTPWGTAAEWENLVIHLPGTSPQRLPLVLVAHWDACSGDPWRSFRAARGVTDNALGVVTLLETATLLAARPHSIPVEVALLAGGCHDAAGAQAFLASRERRIAVWVELEQLWAKKAPDPSKLVLRLGETPSLFTPHLPSVFRRWGFTTELATDPTPPHTGSALASRQGAVTITICGPRGGPADGDFWPPEAELATVSPDYVLLLAQGLADLVQTLGGR</sequence>
<dbReference type="EMBL" id="JMFG01000018">
    <property type="protein sequence ID" value="KDA53731.1"/>
    <property type="molecule type" value="Genomic_DNA"/>
</dbReference>